<dbReference type="PROSITE" id="PS51257">
    <property type="entry name" value="PROKAR_LIPOPROTEIN"/>
    <property type="match status" value="1"/>
</dbReference>
<comment type="caution">
    <text evidence="2">The sequence shown here is derived from an EMBL/GenBank/DDBJ whole genome shotgun (WGS) entry which is preliminary data.</text>
</comment>
<accession>A0ABW9JGT6</accession>
<reference evidence="2 3" key="1">
    <citation type="submission" date="2024-12" db="EMBL/GenBank/DDBJ databases">
        <authorList>
            <person name="Hu S."/>
        </authorList>
    </citation>
    <scope>NUCLEOTIDE SEQUENCE [LARGE SCALE GENOMIC DNA]</scope>
    <source>
        <strain evidence="2 3">P-25</strain>
    </source>
</reference>
<protein>
    <submittedName>
        <fullName evidence="2">Uncharacterized protein</fullName>
    </submittedName>
</protein>
<feature type="transmembrane region" description="Helical" evidence="1">
    <location>
        <begin position="35"/>
        <end position="55"/>
    </location>
</feature>
<feature type="transmembrane region" description="Helical" evidence="1">
    <location>
        <begin position="75"/>
        <end position="99"/>
    </location>
</feature>
<keyword evidence="1" id="KW-0472">Membrane</keyword>
<name>A0ABW9JGT6_9SPHI</name>
<keyword evidence="1" id="KW-1133">Transmembrane helix</keyword>
<keyword evidence="1" id="KW-0812">Transmembrane</keyword>
<dbReference type="EMBL" id="SRMP02000012">
    <property type="protein sequence ID" value="MFN0291391.1"/>
    <property type="molecule type" value="Genomic_DNA"/>
</dbReference>
<gene>
    <name evidence="2" type="ORF">E5L68_008300</name>
</gene>
<evidence type="ECO:0000313" key="2">
    <source>
        <dbReference type="EMBL" id="MFN0291391.1"/>
    </source>
</evidence>
<dbReference type="Proteomes" id="UP001517367">
    <property type="component" value="Unassembled WGS sequence"/>
</dbReference>
<organism evidence="2 3">
    <name type="scientific">Pedobacter helvus</name>
    <dbReference type="NCBI Taxonomy" id="2563444"/>
    <lineage>
        <taxon>Bacteria</taxon>
        <taxon>Pseudomonadati</taxon>
        <taxon>Bacteroidota</taxon>
        <taxon>Sphingobacteriia</taxon>
        <taxon>Sphingobacteriales</taxon>
        <taxon>Sphingobacteriaceae</taxon>
        <taxon>Pedobacter</taxon>
    </lineage>
</organism>
<evidence type="ECO:0000313" key="3">
    <source>
        <dbReference type="Proteomes" id="UP001517367"/>
    </source>
</evidence>
<sequence length="117" mass="13192">MDIWKTVLFGLGSLIAYLIVFISSCLYFSKNKHIGAVLLLIGSLVMLIVFGINVGLSPYLFQSGHLSSAEDIQKFYMWVSYVGTFGHMCFAIGFVILILKVIRPKQNDKVMFDDFKV</sequence>
<keyword evidence="3" id="KW-1185">Reference proteome</keyword>
<feature type="transmembrane region" description="Helical" evidence="1">
    <location>
        <begin position="6"/>
        <end position="28"/>
    </location>
</feature>
<evidence type="ECO:0000256" key="1">
    <source>
        <dbReference type="SAM" id="Phobius"/>
    </source>
</evidence>
<proteinExistence type="predicted"/>